<evidence type="ECO:0000313" key="5">
    <source>
        <dbReference type="EMBL" id="QEL64418.1"/>
    </source>
</evidence>
<dbReference type="Proteomes" id="UP000323671">
    <property type="component" value="Chromosome"/>
</dbReference>
<keyword evidence="3" id="KW-0175">Coiled coil</keyword>
<dbReference type="KEGG" id="otr:OTERR_09420"/>
<dbReference type="InterPro" id="IPR043128">
    <property type="entry name" value="Rev_trsase/Diguanyl_cyclase"/>
</dbReference>
<evidence type="ECO:0000313" key="6">
    <source>
        <dbReference type="Proteomes" id="UP000323671"/>
    </source>
</evidence>
<dbReference type="EC" id="2.7.7.65" evidence="1"/>
<dbReference type="Gene3D" id="3.30.70.270">
    <property type="match status" value="1"/>
</dbReference>
<dbReference type="SUPFAM" id="SSF55073">
    <property type="entry name" value="Nucleotide cyclase"/>
    <property type="match status" value="1"/>
</dbReference>
<proteinExistence type="predicted"/>
<feature type="domain" description="GGDEF" evidence="4">
    <location>
        <begin position="483"/>
        <end position="613"/>
    </location>
</feature>
<protein>
    <recommendedName>
        <fullName evidence="1">diguanylate cyclase</fullName>
        <ecNumber evidence="1">2.7.7.65</ecNumber>
    </recommendedName>
</protein>
<name>A0A5C1E869_9RHOO</name>
<accession>A0A5C1E869</accession>
<dbReference type="GO" id="GO:0052621">
    <property type="term" value="F:diguanylate cyclase activity"/>
    <property type="evidence" value="ECO:0007669"/>
    <property type="project" value="UniProtKB-EC"/>
</dbReference>
<feature type="coiled-coil region" evidence="3">
    <location>
        <begin position="418"/>
        <end position="452"/>
    </location>
</feature>
<dbReference type="InterPro" id="IPR029787">
    <property type="entry name" value="Nucleotide_cyclase"/>
</dbReference>
<evidence type="ECO:0000256" key="2">
    <source>
        <dbReference type="ARBA" id="ARBA00034247"/>
    </source>
</evidence>
<dbReference type="PANTHER" id="PTHR45138">
    <property type="entry name" value="REGULATORY COMPONENTS OF SENSORY TRANSDUCTION SYSTEM"/>
    <property type="match status" value="1"/>
</dbReference>
<dbReference type="RefSeq" id="WP_149425019.1">
    <property type="nucleotide sequence ID" value="NZ_CP022579.1"/>
</dbReference>
<evidence type="ECO:0000259" key="4">
    <source>
        <dbReference type="PROSITE" id="PS50887"/>
    </source>
</evidence>
<dbReference type="PANTHER" id="PTHR45138:SF9">
    <property type="entry name" value="DIGUANYLATE CYCLASE DGCM-RELATED"/>
    <property type="match status" value="1"/>
</dbReference>
<gene>
    <name evidence="5" type="primary">dgcB</name>
    <name evidence="5" type="ORF">OTERR_09420</name>
</gene>
<comment type="catalytic activity">
    <reaction evidence="2">
        <text>2 GTP = 3',3'-c-di-GMP + 2 diphosphate</text>
        <dbReference type="Rhea" id="RHEA:24898"/>
        <dbReference type="ChEBI" id="CHEBI:33019"/>
        <dbReference type="ChEBI" id="CHEBI:37565"/>
        <dbReference type="ChEBI" id="CHEBI:58805"/>
        <dbReference type="EC" id="2.7.7.65"/>
    </reaction>
</comment>
<dbReference type="EMBL" id="CP022579">
    <property type="protein sequence ID" value="QEL64418.1"/>
    <property type="molecule type" value="Genomic_DNA"/>
</dbReference>
<keyword evidence="6" id="KW-1185">Reference proteome</keyword>
<dbReference type="PROSITE" id="PS50887">
    <property type="entry name" value="GGDEF"/>
    <property type="match status" value="1"/>
</dbReference>
<dbReference type="InterPro" id="IPR000160">
    <property type="entry name" value="GGDEF_dom"/>
</dbReference>
<dbReference type="SMART" id="SM00267">
    <property type="entry name" value="GGDEF"/>
    <property type="match status" value="1"/>
</dbReference>
<dbReference type="InterPro" id="IPR050469">
    <property type="entry name" value="Diguanylate_Cyclase"/>
</dbReference>
<dbReference type="CDD" id="cd01949">
    <property type="entry name" value="GGDEF"/>
    <property type="match status" value="1"/>
</dbReference>
<sequence length="613" mass="67835">MANADTNPLEIAREALLRLATRRIPPTPANYRALYHEIAGTQDDGSDALPDAVLRSLVAALPRATPAQLRLARLLEDGVQKSGWNGLRDGLAQHARTLEDRAGWGNLISELLRLWELRQPGLTPARKREGLQRVLASQDDDTLYPRLQGLIKGWGDASAGLDSPDAMGDLAPANEAEAMPDAATTSRTGLTGSQFMGGFGSISQFFGGSAPDEDLEAFADLRELLATSLETALAPVVRDTAVAEQLDELAVAMRAAKSVKVLRTLTTKVKHLAFKMEILTGEQAEIRTELLRLFGLLVENVGELVLDDQWLHGQMEIVRDLVARPLDIRALEDAERRLKEVIFKQSQLKQSLQEAKEALKQMLAGFVDHLADFSESTSEYHDKLEAFAGKISSANSLAELGSVLDEVMRQTRVAQLNTQRTRDELHAARSRVEQAEAHIAQLQAELDRTSAMVRHDQLTGTLNRRGLDEALEKEMARSRRYRAPLCIGLLDVDNFKKLNDSLGHQAGDAALIHLTQVIRDGLRPQDSVARYGGEEFLLLLPNTTRHEAVQTVQRLQRELTRRFFLHNNQKLLITFSAGVTELNDRDNEETALARADAAMYEAKQTGKNRVIEG</sequence>
<dbReference type="Pfam" id="PF00990">
    <property type="entry name" value="GGDEF"/>
    <property type="match status" value="1"/>
</dbReference>
<dbReference type="AlphaFoldDB" id="A0A5C1E869"/>
<evidence type="ECO:0000256" key="1">
    <source>
        <dbReference type="ARBA" id="ARBA00012528"/>
    </source>
</evidence>
<organism evidence="5 6">
    <name type="scientific">Oryzomicrobium terrae</name>
    <dbReference type="NCBI Taxonomy" id="1735038"/>
    <lineage>
        <taxon>Bacteria</taxon>
        <taxon>Pseudomonadati</taxon>
        <taxon>Pseudomonadota</taxon>
        <taxon>Betaproteobacteria</taxon>
        <taxon>Rhodocyclales</taxon>
        <taxon>Rhodocyclaceae</taxon>
        <taxon>Oryzomicrobium</taxon>
    </lineage>
</organism>
<evidence type="ECO:0000256" key="3">
    <source>
        <dbReference type="SAM" id="Coils"/>
    </source>
</evidence>
<dbReference type="NCBIfam" id="TIGR00254">
    <property type="entry name" value="GGDEF"/>
    <property type="match status" value="1"/>
</dbReference>
<dbReference type="FunFam" id="3.30.70.270:FF:000001">
    <property type="entry name" value="Diguanylate cyclase domain protein"/>
    <property type="match status" value="1"/>
</dbReference>
<reference evidence="5 6" key="1">
    <citation type="submission" date="2017-07" db="EMBL/GenBank/DDBJ databases">
        <title>Complete genome sequence of Oryzomicrobium terrae TPP412.</title>
        <authorList>
            <person name="Chiu L.-W."/>
            <person name="Lo K.-J."/>
            <person name="Tsai Y.-M."/>
            <person name="Lin S.-S."/>
            <person name="Kuo C.-H."/>
            <person name="Liu C.-T."/>
        </authorList>
    </citation>
    <scope>NUCLEOTIDE SEQUENCE [LARGE SCALE GENOMIC DNA]</scope>
    <source>
        <strain evidence="5 6">TPP412</strain>
    </source>
</reference>